<keyword evidence="4 16" id="KW-0813">Transport</keyword>
<feature type="domain" description="Cytochrome oxidase subunit II copper A binding" evidence="18">
    <location>
        <begin position="94"/>
        <end position="228"/>
    </location>
</feature>
<comment type="cofactor">
    <cofactor evidence="16">
        <name>Cu cation</name>
        <dbReference type="ChEBI" id="CHEBI:23378"/>
    </cofactor>
    <text evidence="16">Binds a copper A center.</text>
</comment>
<dbReference type="SUPFAM" id="SSF81464">
    <property type="entry name" value="Cytochrome c oxidase subunit II-like, transmembrane region"/>
    <property type="match status" value="1"/>
</dbReference>
<dbReference type="InterPro" id="IPR014222">
    <property type="entry name" value="Cyt_c_oxidase_su2"/>
</dbReference>
<dbReference type="PROSITE" id="PS50857">
    <property type="entry name" value="COX2_CUA"/>
    <property type="match status" value="1"/>
</dbReference>
<dbReference type="PRINTS" id="PR01166">
    <property type="entry name" value="CYCOXIDASEII"/>
</dbReference>
<dbReference type="InterPro" id="IPR045187">
    <property type="entry name" value="CcO_II"/>
</dbReference>
<dbReference type="PROSITE" id="PS50999">
    <property type="entry name" value="COX2_TM"/>
    <property type="match status" value="1"/>
</dbReference>
<dbReference type="InterPro" id="IPR034210">
    <property type="entry name" value="CcO_II_C"/>
</dbReference>
<comment type="similarity">
    <text evidence="2 16">Belongs to the cytochrome c oxidase subunit 2 family.</text>
</comment>
<dbReference type="AlphaFoldDB" id="A0A0U1X9Z9"/>
<dbReference type="InterPro" id="IPR001505">
    <property type="entry name" value="Copper_CuA"/>
</dbReference>
<keyword evidence="12 17" id="KW-1133">Transmembrane helix</keyword>
<dbReference type="GO" id="GO:0004129">
    <property type="term" value="F:cytochrome-c oxidase activity"/>
    <property type="evidence" value="ECO:0007669"/>
    <property type="project" value="UniProtKB-EC"/>
</dbReference>
<evidence type="ECO:0000256" key="3">
    <source>
        <dbReference type="ARBA" id="ARBA00015946"/>
    </source>
</evidence>
<evidence type="ECO:0000256" key="16">
    <source>
        <dbReference type="RuleBase" id="RU000457"/>
    </source>
</evidence>
<keyword evidence="7 16" id="KW-0479">Metal-binding</keyword>
<evidence type="ECO:0000256" key="1">
    <source>
        <dbReference type="ARBA" id="ARBA00004448"/>
    </source>
</evidence>
<reference evidence="20" key="1">
    <citation type="journal article" date="2014" name="Mitochondrial DNA">
        <title>The F type mitochondrial genome of the scorched mussel: Brachidontes exustus, (Mytiloida, Mytilidae).</title>
        <authorList>
            <person name="Bennett K.F."/>
            <person name="Bailey A.W."/>
            <person name="Brambert D.J."/>
            <person name="Ferhati E.W."/>
            <person name="Karson C.A."/>
            <person name="Nafasat U."/>
            <person name="Wadleigh J.K."/>
            <person name="Wright A.H."/>
        </authorList>
    </citation>
    <scope>NUCLEOTIDE SEQUENCE</scope>
    <source>
        <tissue evidence="20">Muscle</tissue>
    </source>
</reference>
<evidence type="ECO:0000256" key="14">
    <source>
        <dbReference type="ARBA" id="ARBA00023136"/>
    </source>
</evidence>
<dbReference type="Gene3D" id="1.10.287.90">
    <property type="match status" value="1"/>
</dbReference>
<protein>
    <recommendedName>
        <fullName evidence="3 16">Cytochrome c oxidase subunit 2</fullName>
    </recommendedName>
</protein>
<dbReference type="CDD" id="cd13912">
    <property type="entry name" value="CcO_II_C"/>
    <property type="match status" value="1"/>
</dbReference>
<dbReference type="GeneID" id="20357286"/>
<dbReference type="FunFam" id="2.60.40.420:FF:000001">
    <property type="entry name" value="Cytochrome c oxidase subunit 2"/>
    <property type="match status" value="1"/>
</dbReference>
<evidence type="ECO:0000256" key="8">
    <source>
        <dbReference type="ARBA" id="ARBA00022792"/>
    </source>
</evidence>
<evidence type="ECO:0000256" key="13">
    <source>
        <dbReference type="ARBA" id="ARBA00023008"/>
    </source>
</evidence>
<dbReference type="PROSITE" id="PS00078">
    <property type="entry name" value="COX2"/>
    <property type="match status" value="1"/>
</dbReference>
<keyword evidence="8 16" id="KW-0999">Mitochondrion inner membrane</keyword>
<evidence type="ECO:0000256" key="6">
    <source>
        <dbReference type="ARBA" id="ARBA00022692"/>
    </source>
</evidence>
<evidence type="ECO:0000256" key="5">
    <source>
        <dbReference type="ARBA" id="ARBA00022660"/>
    </source>
</evidence>
<sequence>MVVLYGSKYFQDVIYSVIGDNLQNFFQYMMMLSVFILSFVLIIMYRVCTSVWKYRYFKHSELLEWVWTVIPMITLFVLWFPSTMNLYDMNHGGEPKWSFKAIGHQWYWSYEFLSEDKKQLSIDSYMDVSAVEKGGYRLLDVDQRMVVPALTQIRLLVSSVDVLHSFAMPALMLKVDAIPGRMNQLPFTVSRTGVFYGQCSEICGVNHSFMPIVLEFIRKEEFDQWLVKVCDQQWS</sequence>
<evidence type="ECO:0000256" key="9">
    <source>
        <dbReference type="ARBA" id="ARBA00022842"/>
    </source>
</evidence>
<dbReference type="GO" id="GO:0016491">
    <property type="term" value="F:oxidoreductase activity"/>
    <property type="evidence" value="ECO:0007669"/>
    <property type="project" value="InterPro"/>
</dbReference>
<dbReference type="SUPFAM" id="SSF49503">
    <property type="entry name" value="Cupredoxins"/>
    <property type="match status" value="1"/>
</dbReference>
<keyword evidence="10" id="KW-1278">Translocase</keyword>
<geneLocation type="mitochondrion" evidence="20"/>
<comment type="function">
    <text evidence="16">Component of the cytochrome c oxidase, the last enzyme in the mitochondrial electron transport chain which drives oxidative phosphorylation. The respiratory chain contains 3 multisubunit complexes succinate dehydrogenase (complex II, CII), ubiquinol-cytochrome c oxidoreductase (cytochrome b-c1 complex, complex III, CIII) and cytochrome c oxidase (complex IV, CIV), that cooperate to transfer electrons derived from NADH and succinate to molecular oxygen, creating an electrochemical gradient over the inner membrane that drives transmembrane transport and the ATP synthase. Cytochrome c oxidase is the component of the respiratory chain that catalyzes the reduction of oxygen to water. Electrons originating from reduced cytochrome c in the intermembrane space (IMS) are transferred via the dinuclear copper A center (CU(A)) of subunit 2 and heme A of subunit 1 to the active site in subunit 1, a binuclear center (BNC) formed by heme A3 and copper B (CU(B)). The BNC reduces molecular oxygen to 2 water molecules using 4 electrons from cytochrome c in the IMS and 4 protons from the mitochondrial matrix.</text>
</comment>
<dbReference type="RefSeq" id="YP_009058848.1">
    <property type="nucleotide sequence ID" value="NC_024882.1"/>
</dbReference>
<keyword evidence="14 16" id="KW-0472">Membrane</keyword>
<accession>A0A0U1X9Z9</accession>
<dbReference type="GO" id="GO:0005743">
    <property type="term" value="C:mitochondrial inner membrane"/>
    <property type="evidence" value="ECO:0007669"/>
    <property type="project" value="UniProtKB-SubCell"/>
</dbReference>
<keyword evidence="13 16" id="KW-0186">Copper</keyword>
<evidence type="ECO:0000256" key="11">
    <source>
        <dbReference type="ARBA" id="ARBA00022982"/>
    </source>
</evidence>
<evidence type="ECO:0000256" key="7">
    <source>
        <dbReference type="ARBA" id="ARBA00022723"/>
    </source>
</evidence>
<dbReference type="EMBL" id="KM233636">
    <property type="protein sequence ID" value="AIM58704.1"/>
    <property type="molecule type" value="Genomic_DNA"/>
</dbReference>
<keyword evidence="6 16" id="KW-0812">Transmembrane</keyword>
<keyword evidence="9" id="KW-0460">Magnesium</keyword>
<dbReference type="PANTHER" id="PTHR22888:SF9">
    <property type="entry name" value="CYTOCHROME C OXIDASE SUBUNIT 2"/>
    <property type="match status" value="1"/>
</dbReference>
<name>A0A0U1X9Z9_BRAEX</name>
<organism evidence="20">
    <name type="scientific">Brachidontes exustus</name>
    <name type="common">Scorched mussel</name>
    <name type="synonym">Mytilus exustus</name>
    <dbReference type="NCBI Taxonomy" id="40254"/>
    <lineage>
        <taxon>Eukaryota</taxon>
        <taxon>Metazoa</taxon>
        <taxon>Spiralia</taxon>
        <taxon>Lophotrochozoa</taxon>
        <taxon>Mollusca</taxon>
        <taxon>Bivalvia</taxon>
        <taxon>Autobranchia</taxon>
        <taxon>Pteriomorphia</taxon>
        <taxon>Mytilida</taxon>
        <taxon>Mytiloidea</taxon>
        <taxon>Mytilidae</taxon>
        <taxon>Brachidontinae</taxon>
        <taxon>Brachidontes</taxon>
    </lineage>
</organism>
<feature type="transmembrane region" description="Helical" evidence="17">
    <location>
        <begin position="25"/>
        <end position="45"/>
    </location>
</feature>
<comment type="catalytic activity">
    <reaction evidence="15">
        <text>4 Fe(II)-[cytochrome c] + O2 + 8 H(+)(in) = 4 Fe(III)-[cytochrome c] + 2 H2O + 4 H(+)(out)</text>
        <dbReference type="Rhea" id="RHEA:11436"/>
        <dbReference type="Rhea" id="RHEA-COMP:10350"/>
        <dbReference type="Rhea" id="RHEA-COMP:14399"/>
        <dbReference type="ChEBI" id="CHEBI:15377"/>
        <dbReference type="ChEBI" id="CHEBI:15378"/>
        <dbReference type="ChEBI" id="CHEBI:15379"/>
        <dbReference type="ChEBI" id="CHEBI:29033"/>
        <dbReference type="ChEBI" id="CHEBI:29034"/>
        <dbReference type="EC" id="7.1.1.9"/>
    </reaction>
    <physiologicalReaction direction="left-to-right" evidence="15">
        <dbReference type="Rhea" id="RHEA:11437"/>
    </physiologicalReaction>
</comment>
<keyword evidence="5 16" id="KW-0679">Respiratory chain</keyword>
<proteinExistence type="inferred from homology"/>
<dbReference type="NCBIfam" id="TIGR02866">
    <property type="entry name" value="CoxB"/>
    <property type="match status" value="1"/>
</dbReference>
<keyword evidence="11 16" id="KW-0249">Electron transport</keyword>
<dbReference type="Pfam" id="PF02790">
    <property type="entry name" value="COX2_TM"/>
    <property type="match status" value="1"/>
</dbReference>
<dbReference type="InterPro" id="IPR008972">
    <property type="entry name" value="Cupredoxin"/>
</dbReference>
<dbReference type="CTD" id="4513"/>
<evidence type="ECO:0000259" key="18">
    <source>
        <dbReference type="PROSITE" id="PS50857"/>
    </source>
</evidence>
<comment type="subcellular location">
    <subcellularLocation>
        <location evidence="1 16">Mitochondrion inner membrane</location>
        <topology evidence="1 16">Multi-pass membrane protein</topology>
    </subcellularLocation>
</comment>
<feature type="domain" description="Cytochrome oxidase subunit II transmembrane region profile" evidence="19">
    <location>
        <begin position="2"/>
        <end position="93"/>
    </location>
</feature>
<gene>
    <name evidence="20" type="primary">COX2</name>
</gene>
<dbReference type="InterPro" id="IPR011759">
    <property type="entry name" value="Cyt_c_oxidase_su2_TM_dom"/>
</dbReference>
<evidence type="ECO:0000256" key="17">
    <source>
        <dbReference type="SAM" id="Phobius"/>
    </source>
</evidence>
<evidence type="ECO:0000256" key="12">
    <source>
        <dbReference type="ARBA" id="ARBA00022989"/>
    </source>
</evidence>
<feature type="transmembrane region" description="Helical" evidence="17">
    <location>
        <begin position="65"/>
        <end position="82"/>
    </location>
</feature>
<dbReference type="InterPro" id="IPR036257">
    <property type="entry name" value="Cyt_c_oxidase_su2_TM_sf"/>
</dbReference>
<dbReference type="GO" id="GO:0042773">
    <property type="term" value="P:ATP synthesis coupled electron transport"/>
    <property type="evidence" value="ECO:0007669"/>
    <property type="project" value="TreeGrafter"/>
</dbReference>
<evidence type="ECO:0000313" key="20">
    <source>
        <dbReference type="EMBL" id="AIM58704.1"/>
    </source>
</evidence>
<dbReference type="Pfam" id="PF00116">
    <property type="entry name" value="COX2"/>
    <property type="match status" value="1"/>
</dbReference>
<evidence type="ECO:0000256" key="2">
    <source>
        <dbReference type="ARBA" id="ARBA00007866"/>
    </source>
</evidence>
<dbReference type="InterPro" id="IPR002429">
    <property type="entry name" value="CcO_II-like_C"/>
</dbReference>
<evidence type="ECO:0000256" key="15">
    <source>
        <dbReference type="ARBA" id="ARBA00049512"/>
    </source>
</evidence>
<evidence type="ECO:0000259" key="19">
    <source>
        <dbReference type="PROSITE" id="PS50999"/>
    </source>
</evidence>
<keyword evidence="16 20" id="KW-0496">Mitochondrion</keyword>
<dbReference type="GO" id="GO:0005507">
    <property type="term" value="F:copper ion binding"/>
    <property type="evidence" value="ECO:0007669"/>
    <property type="project" value="InterPro"/>
</dbReference>
<evidence type="ECO:0000256" key="4">
    <source>
        <dbReference type="ARBA" id="ARBA00022448"/>
    </source>
</evidence>
<evidence type="ECO:0000256" key="10">
    <source>
        <dbReference type="ARBA" id="ARBA00022967"/>
    </source>
</evidence>
<dbReference type="PANTHER" id="PTHR22888">
    <property type="entry name" value="CYTOCHROME C OXIDASE, SUBUNIT II"/>
    <property type="match status" value="1"/>
</dbReference>
<dbReference type="Gene3D" id="2.60.40.420">
    <property type="entry name" value="Cupredoxins - blue copper proteins"/>
    <property type="match status" value="1"/>
</dbReference>